<dbReference type="GO" id="GO:0005829">
    <property type="term" value="C:cytosol"/>
    <property type="evidence" value="ECO:0007669"/>
    <property type="project" value="TreeGrafter"/>
</dbReference>
<dbReference type="Gene3D" id="3.40.50.970">
    <property type="match status" value="2"/>
</dbReference>
<keyword evidence="6" id="KW-0479">Metal-binding</keyword>
<keyword evidence="8" id="KW-0786">Thiamine pyrophosphate</keyword>
<dbReference type="Pfam" id="PF22613">
    <property type="entry name" value="Transketolase_C_1"/>
    <property type="match status" value="1"/>
</dbReference>
<dbReference type="Gene3D" id="3.40.50.920">
    <property type="match status" value="1"/>
</dbReference>
<dbReference type="EMBL" id="MU250524">
    <property type="protein sequence ID" value="KAG7452009.1"/>
    <property type="molecule type" value="Genomic_DNA"/>
</dbReference>
<feature type="domain" description="Transketolase-like pyrimidine-binding" evidence="9">
    <location>
        <begin position="386"/>
        <end position="564"/>
    </location>
</feature>
<dbReference type="Proteomes" id="UP000812287">
    <property type="component" value="Unassembled WGS sequence"/>
</dbReference>
<evidence type="ECO:0000313" key="10">
    <source>
        <dbReference type="EMBL" id="KAG7452009.1"/>
    </source>
</evidence>
<dbReference type="PROSITE" id="PS00802">
    <property type="entry name" value="TRANSKETOLASE_2"/>
    <property type="match status" value="1"/>
</dbReference>
<dbReference type="InterPro" id="IPR005474">
    <property type="entry name" value="Transketolase_N"/>
</dbReference>
<reference evidence="10" key="1">
    <citation type="submission" date="2020-11" db="EMBL/GenBank/DDBJ databases">
        <title>Adaptations for nitrogen fixation in a non-lichenized fungal sporocarp promotes dispersal by wood-feeding termites.</title>
        <authorList>
            <consortium name="DOE Joint Genome Institute"/>
            <person name="Koch R.A."/>
            <person name="Yoon G."/>
            <person name="Arayal U."/>
            <person name="Lail K."/>
            <person name="Amirebrahimi M."/>
            <person name="Labutti K."/>
            <person name="Lipzen A."/>
            <person name="Riley R."/>
            <person name="Barry K."/>
            <person name="Henrissat B."/>
            <person name="Grigoriev I.V."/>
            <person name="Herr J.R."/>
            <person name="Aime M.C."/>
        </authorList>
    </citation>
    <scope>NUCLEOTIDE SEQUENCE</scope>
    <source>
        <strain evidence="10">MCA 3950</strain>
    </source>
</reference>
<dbReference type="InterPro" id="IPR049557">
    <property type="entry name" value="Transketolase_CS"/>
</dbReference>
<dbReference type="SMART" id="SM00861">
    <property type="entry name" value="Transket_pyr"/>
    <property type="match status" value="1"/>
</dbReference>
<dbReference type="InterPro" id="IPR055152">
    <property type="entry name" value="Transketolase-like_C_2"/>
</dbReference>
<gene>
    <name evidence="10" type="ORF">BT62DRAFT_941046</name>
</gene>
<dbReference type="CDD" id="cd02012">
    <property type="entry name" value="TPP_TK"/>
    <property type="match status" value="1"/>
</dbReference>
<keyword evidence="11" id="KW-1185">Reference proteome</keyword>
<evidence type="ECO:0000256" key="7">
    <source>
        <dbReference type="ARBA" id="ARBA00022842"/>
    </source>
</evidence>
<comment type="cofactor">
    <cofactor evidence="3">
        <name>thiamine diphosphate</name>
        <dbReference type="ChEBI" id="CHEBI:58937"/>
    </cofactor>
</comment>
<dbReference type="SUPFAM" id="SSF52518">
    <property type="entry name" value="Thiamin diphosphate-binding fold (THDP-binding)"/>
    <property type="match status" value="2"/>
</dbReference>
<sequence length="731" mass="80375">MADLGAVNSAINDTVEKLVINTIRCLGADLTQEHSGGHPGTVMGAAAIGVALWRFAMRYNPKNPDWYVIRGSLPRSSLSDRSFSRFNRDRFVLSAGHACLFQYIHLHLAGYDAWTADQLKTYHNPNFGMAAGHPEIEFPGIEVTTGPLGQGIANAVGLAIAAKNLAATYNKPGFDIVDNKIWCFTGDGCLQEGVGQEALSLAGHLRLDNLIVIYDDNQVTVDGSITNCFTDDSSAKISANGFHVIEVQEGTNDLPAILEAFDEAKTIQGKPVFVHIRTVIGYGSHRANTGAAHGQPLGIDEVEYVKGVFGFDPRVKCHIPDEVYEYFRPVVARGHEDEEKWKALYIKYAEAYPAEYAEIQQRLTGCLPDGWRELLPPKSKLPTAEQPTRKSSGIVVTTLVPKFKHFVTGSADLLESTYVSFPNQIEFQHPDTGLGDYSGRQIRYGIREFAMVGLSNGISAYQDGMFIPICSTFFQFWLYAAPAARMSALQGLRIIGIGTHDSIGIGEDGPTHQPIALSSFYRSLPNYNFIRPADAEECMGAWEIALDSSHTPSLFALSRQPVPLHEHSDRSKVKFGAYSIFSTSSDDSHPQLIIISSGSEVTRSIEAAKRLGDELNLRVRVVSMPSQAHFDKQSYEYRDSVLGEGKALVVAIEAWSSYGWARYAHASLSMHTFGQSAPQATLYEIFGFGVDNIVAKVKAWVESKTMDGEIVLPRLGQFEELLLGYVNPHKH</sequence>
<dbReference type="InterPro" id="IPR005475">
    <property type="entry name" value="Transketolase-like_Pyr-bd"/>
</dbReference>
<evidence type="ECO:0000313" key="11">
    <source>
        <dbReference type="Proteomes" id="UP000812287"/>
    </source>
</evidence>
<comment type="similarity">
    <text evidence="4">Belongs to the transketolase family.</text>
</comment>
<dbReference type="FunFam" id="3.40.50.920:FF:000012">
    <property type="entry name" value="Transketolase, variant 1"/>
    <property type="match status" value="1"/>
</dbReference>
<dbReference type="PANTHER" id="PTHR43522:SF6">
    <property type="entry name" value="TRANSKETOLASE-LIKE PYRIMIDINE-BINDING DOMAIN-CONTAINING PROTEIN-RELATED"/>
    <property type="match status" value="1"/>
</dbReference>
<name>A0A9P7W4K6_9AGAR</name>
<dbReference type="InterPro" id="IPR009014">
    <property type="entry name" value="Transketo_C/PFOR_II"/>
</dbReference>
<keyword evidence="5" id="KW-0808">Transferase</keyword>
<protein>
    <submittedName>
        <fullName evidence="10">Transketolase</fullName>
    </submittedName>
</protein>
<proteinExistence type="inferred from homology"/>
<dbReference type="Pfam" id="PF00456">
    <property type="entry name" value="Transketolase_N"/>
    <property type="match status" value="1"/>
</dbReference>
<evidence type="ECO:0000256" key="5">
    <source>
        <dbReference type="ARBA" id="ARBA00022679"/>
    </source>
</evidence>
<dbReference type="PROSITE" id="PS00801">
    <property type="entry name" value="TRANSKETOLASE_1"/>
    <property type="match status" value="1"/>
</dbReference>
<dbReference type="GO" id="GO:0004802">
    <property type="term" value="F:transketolase activity"/>
    <property type="evidence" value="ECO:0007669"/>
    <property type="project" value="TreeGrafter"/>
</dbReference>
<evidence type="ECO:0000256" key="4">
    <source>
        <dbReference type="ARBA" id="ARBA00007131"/>
    </source>
</evidence>
<evidence type="ECO:0000256" key="3">
    <source>
        <dbReference type="ARBA" id="ARBA00001964"/>
    </source>
</evidence>
<dbReference type="RefSeq" id="XP_043045509.1">
    <property type="nucleotide sequence ID" value="XM_043187778.1"/>
</dbReference>
<keyword evidence="7" id="KW-0460">Magnesium</keyword>
<dbReference type="GO" id="GO:0046872">
    <property type="term" value="F:metal ion binding"/>
    <property type="evidence" value="ECO:0007669"/>
    <property type="project" value="UniProtKB-KW"/>
</dbReference>
<dbReference type="OrthoDB" id="10267175at2759"/>
<dbReference type="GeneID" id="66110075"/>
<comment type="caution">
    <text evidence="10">The sequence shown here is derived from an EMBL/GenBank/DDBJ whole genome shotgun (WGS) entry which is preliminary data.</text>
</comment>
<accession>A0A9P7W4K6</accession>
<comment type="cofactor">
    <cofactor evidence="1">
        <name>Co(2+)</name>
        <dbReference type="ChEBI" id="CHEBI:48828"/>
    </cofactor>
</comment>
<evidence type="ECO:0000256" key="2">
    <source>
        <dbReference type="ARBA" id="ARBA00001946"/>
    </source>
</evidence>
<dbReference type="InterPro" id="IPR020826">
    <property type="entry name" value="Transketolase_BS"/>
</dbReference>
<dbReference type="GO" id="GO:0006098">
    <property type="term" value="P:pentose-phosphate shunt"/>
    <property type="evidence" value="ECO:0007669"/>
    <property type="project" value="TreeGrafter"/>
</dbReference>
<evidence type="ECO:0000256" key="8">
    <source>
        <dbReference type="ARBA" id="ARBA00023052"/>
    </source>
</evidence>
<dbReference type="Pfam" id="PF02779">
    <property type="entry name" value="Transket_pyr"/>
    <property type="match status" value="1"/>
</dbReference>
<dbReference type="PANTHER" id="PTHR43522">
    <property type="entry name" value="TRANSKETOLASE"/>
    <property type="match status" value="1"/>
</dbReference>
<dbReference type="CDD" id="cd07033">
    <property type="entry name" value="TPP_PYR_DXS_TK_like"/>
    <property type="match status" value="1"/>
</dbReference>
<dbReference type="SUPFAM" id="SSF52922">
    <property type="entry name" value="TK C-terminal domain-like"/>
    <property type="match status" value="1"/>
</dbReference>
<evidence type="ECO:0000256" key="6">
    <source>
        <dbReference type="ARBA" id="ARBA00022723"/>
    </source>
</evidence>
<comment type="cofactor">
    <cofactor evidence="2">
        <name>Mg(2+)</name>
        <dbReference type="ChEBI" id="CHEBI:18420"/>
    </cofactor>
</comment>
<dbReference type="AlphaFoldDB" id="A0A9P7W4K6"/>
<evidence type="ECO:0000256" key="1">
    <source>
        <dbReference type="ARBA" id="ARBA00001941"/>
    </source>
</evidence>
<dbReference type="GO" id="GO:0005634">
    <property type="term" value="C:nucleus"/>
    <property type="evidence" value="ECO:0007669"/>
    <property type="project" value="TreeGrafter"/>
</dbReference>
<dbReference type="InterPro" id="IPR029061">
    <property type="entry name" value="THDP-binding"/>
</dbReference>
<organism evidence="10 11">
    <name type="scientific">Guyanagaster necrorhizus</name>
    <dbReference type="NCBI Taxonomy" id="856835"/>
    <lineage>
        <taxon>Eukaryota</taxon>
        <taxon>Fungi</taxon>
        <taxon>Dikarya</taxon>
        <taxon>Basidiomycota</taxon>
        <taxon>Agaricomycotina</taxon>
        <taxon>Agaricomycetes</taxon>
        <taxon>Agaricomycetidae</taxon>
        <taxon>Agaricales</taxon>
        <taxon>Marasmiineae</taxon>
        <taxon>Physalacriaceae</taxon>
        <taxon>Guyanagaster</taxon>
    </lineage>
</organism>
<evidence type="ECO:0000259" key="9">
    <source>
        <dbReference type="SMART" id="SM00861"/>
    </source>
</evidence>
<dbReference type="InterPro" id="IPR033247">
    <property type="entry name" value="Transketolase_fam"/>
</dbReference>